<dbReference type="GO" id="GO:0016773">
    <property type="term" value="F:phosphotransferase activity, alcohol group as acceptor"/>
    <property type="evidence" value="ECO:0007669"/>
    <property type="project" value="InterPro"/>
</dbReference>
<dbReference type="AlphaFoldDB" id="A0A328VQL9"/>
<dbReference type="PANTHER" id="PTHR46969">
    <property type="entry name" value="BIFUNCTIONAL PROTEIN HLDE"/>
    <property type="match status" value="1"/>
</dbReference>
<evidence type="ECO:0000256" key="1">
    <source>
        <dbReference type="ARBA" id="ARBA00022679"/>
    </source>
</evidence>
<reference evidence="4 5" key="1">
    <citation type="submission" date="2016-08" db="EMBL/GenBank/DDBJ databases">
        <title>Analysis of Carbohydrate Active Enzymes in Thermogemmatispora T81 Reveals Carbohydrate Degradation Ability.</title>
        <authorList>
            <person name="Tomazini A."/>
            <person name="Lal S."/>
            <person name="Stott M."/>
            <person name="Henrissat B."/>
            <person name="Polikarpov I."/>
            <person name="Sparling R."/>
            <person name="Levin D.B."/>
        </authorList>
    </citation>
    <scope>NUCLEOTIDE SEQUENCE [LARGE SCALE GENOMIC DNA]</scope>
    <source>
        <strain evidence="4 5">T81</strain>
    </source>
</reference>
<gene>
    <name evidence="4" type="ORF">A4R35_12885</name>
</gene>
<protein>
    <recommendedName>
        <fullName evidence="3">Carbohydrate kinase PfkB domain-containing protein</fullName>
    </recommendedName>
</protein>
<organism evidence="4 5">
    <name type="scientific">Thermogemmatispora tikiterensis</name>
    <dbReference type="NCBI Taxonomy" id="1825093"/>
    <lineage>
        <taxon>Bacteria</taxon>
        <taxon>Bacillati</taxon>
        <taxon>Chloroflexota</taxon>
        <taxon>Ktedonobacteria</taxon>
        <taxon>Thermogemmatisporales</taxon>
        <taxon>Thermogemmatisporaceae</taxon>
        <taxon>Thermogemmatispora</taxon>
    </lineage>
</organism>
<keyword evidence="2" id="KW-0418">Kinase</keyword>
<dbReference type="Proteomes" id="UP000248706">
    <property type="component" value="Unassembled WGS sequence"/>
</dbReference>
<dbReference type="GO" id="GO:0033785">
    <property type="term" value="F:heptose 7-phosphate kinase activity"/>
    <property type="evidence" value="ECO:0007669"/>
    <property type="project" value="TreeGrafter"/>
</dbReference>
<accession>A0A328VQL9</accession>
<dbReference type="PANTHER" id="PTHR46969:SF1">
    <property type="entry name" value="BIFUNCTIONAL PROTEIN HLDE"/>
    <property type="match status" value="1"/>
</dbReference>
<dbReference type="EMBL" id="MCIF01000002">
    <property type="protein sequence ID" value="RAQ96435.1"/>
    <property type="molecule type" value="Genomic_DNA"/>
</dbReference>
<evidence type="ECO:0000313" key="5">
    <source>
        <dbReference type="Proteomes" id="UP000248706"/>
    </source>
</evidence>
<dbReference type="Gene3D" id="3.40.1190.20">
    <property type="match status" value="1"/>
</dbReference>
<dbReference type="SUPFAM" id="SSF53613">
    <property type="entry name" value="Ribokinase-like"/>
    <property type="match status" value="1"/>
</dbReference>
<dbReference type="InterPro" id="IPR011611">
    <property type="entry name" value="PfkB_dom"/>
</dbReference>
<keyword evidence="1" id="KW-0808">Transferase</keyword>
<evidence type="ECO:0000256" key="2">
    <source>
        <dbReference type="ARBA" id="ARBA00022777"/>
    </source>
</evidence>
<dbReference type="GO" id="GO:0033786">
    <property type="term" value="F:heptose-1-phosphate adenylyltransferase activity"/>
    <property type="evidence" value="ECO:0007669"/>
    <property type="project" value="TreeGrafter"/>
</dbReference>
<sequence>MMQEELGASRLERLHTLISAFAGKRVLVIGDMVADEYLIGRPTRIAREAPVLILELSEERTIPGGATNVAVNARALGAEVFLAGVVGDDAPGARLRQAIRDWGIHQEGLFTDPRRPTSTKTRILAGSPQVVRQHIVRLDRVDTSEVAEPCKSQIIAYIQRMLPSMDAVMVADYENGVISPDIIAACLPLARELGKIIVVDSHGSLFRFQGVTALTPNQPEAEATLGMMIHNEEELNEAGRRLLEGSQARGVLITRGSEGMSLFEVGREPLHLPIYRLNRHSSEVVDTNGAGDTVAATFTLALTAGATMAEAAFLSNVAAALVVRRLGCASNTPEELMDALHE</sequence>
<feature type="domain" description="Carbohydrate kinase PfkB" evidence="3">
    <location>
        <begin position="25"/>
        <end position="333"/>
    </location>
</feature>
<dbReference type="GO" id="GO:0005829">
    <property type="term" value="C:cytosol"/>
    <property type="evidence" value="ECO:0007669"/>
    <property type="project" value="TreeGrafter"/>
</dbReference>
<dbReference type="RefSeq" id="WP_189361749.1">
    <property type="nucleotide sequence ID" value="NZ_MCIF01000002.1"/>
</dbReference>
<evidence type="ECO:0000259" key="3">
    <source>
        <dbReference type="Pfam" id="PF00294"/>
    </source>
</evidence>
<dbReference type="InterPro" id="IPR011913">
    <property type="entry name" value="RfaE_dom_I"/>
</dbReference>
<proteinExistence type="predicted"/>
<comment type="caution">
    <text evidence="4">The sequence shown here is derived from an EMBL/GenBank/DDBJ whole genome shotgun (WGS) entry which is preliminary data.</text>
</comment>
<name>A0A328VQL9_9CHLR</name>
<evidence type="ECO:0000313" key="4">
    <source>
        <dbReference type="EMBL" id="RAQ96435.1"/>
    </source>
</evidence>
<dbReference type="Pfam" id="PF00294">
    <property type="entry name" value="PfkB"/>
    <property type="match status" value="1"/>
</dbReference>
<keyword evidence="5" id="KW-1185">Reference proteome</keyword>
<dbReference type="CDD" id="cd01172">
    <property type="entry name" value="RfaE_like"/>
    <property type="match status" value="1"/>
</dbReference>
<dbReference type="InterPro" id="IPR029056">
    <property type="entry name" value="Ribokinase-like"/>
</dbReference>